<evidence type="ECO:0000313" key="5">
    <source>
        <dbReference type="EMBL" id="MBM9617694.1"/>
    </source>
</evidence>
<reference evidence="5 6" key="1">
    <citation type="journal article" date="2016" name="Arch. Microbiol.">
        <title>Streptomyces zhihengii sp. nov., isolated from rhizospheric soil of Psammosilene tunicoides.</title>
        <authorList>
            <person name="Huang M.J."/>
            <person name="Fei J.J."/>
            <person name="Salam N."/>
            <person name="Kim C.J."/>
            <person name="Hozzein W.N."/>
            <person name="Xiao M."/>
            <person name="Huang H.Q."/>
            <person name="Li W.J."/>
        </authorList>
    </citation>
    <scope>NUCLEOTIDE SEQUENCE [LARGE SCALE GENOMIC DNA]</scope>
    <source>
        <strain evidence="5 6">YIM T102</strain>
    </source>
</reference>
<dbReference type="PANTHER" id="PTHR46568:SF1">
    <property type="entry name" value="ALKYLDIHYDROXYACETONEPHOSPHATE SYNTHASE, PEROXISOMAL"/>
    <property type="match status" value="1"/>
</dbReference>
<dbReference type="InterPro" id="IPR016171">
    <property type="entry name" value="Vanillyl_alc_oxidase_C-sub2"/>
</dbReference>
<evidence type="ECO:0000256" key="2">
    <source>
        <dbReference type="ARBA" id="ARBA00022630"/>
    </source>
</evidence>
<proteinExistence type="inferred from homology"/>
<dbReference type="Gene3D" id="3.30.465.10">
    <property type="match status" value="1"/>
</dbReference>
<dbReference type="InterPro" id="IPR025650">
    <property type="entry name" value="Alkyl-DHAP_Synthase"/>
</dbReference>
<dbReference type="InterPro" id="IPR016169">
    <property type="entry name" value="FAD-bd_PCMH_sub2"/>
</dbReference>
<feature type="domain" description="FAD-binding PCMH-type" evidence="4">
    <location>
        <begin position="103"/>
        <end position="285"/>
    </location>
</feature>
<dbReference type="InterPro" id="IPR004113">
    <property type="entry name" value="FAD-bd_oxidored_4_C"/>
</dbReference>
<keyword evidence="2" id="KW-0285">Flavoprotein</keyword>
<dbReference type="Gene3D" id="1.10.45.10">
    <property type="entry name" value="Vanillyl-alcohol Oxidase, Chain A, domain 4"/>
    <property type="match status" value="1"/>
</dbReference>
<dbReference type="Gene3D" id="3.40.462.40">
    <property type="entry name" value="FAD-linked oxidase, cap domain/gating helix"/>
    <property type="match status" value="1"/>
</dbReference>
<protein>
    <submittedName>
        <fullName evidence="5">FAD-binding oxidoreductase</fullName>
    </submittedName>
</protein>
<dbReference type="InterPro" id="IPR006094">
    <property type="entry name" value="Oxid_FAD_bind_N"/>
</dbReference>
<dbReference type="PROSITE" id="PS51387">
    <property type="entry name" value="FAD_PCMH"/>
    <property type="match status" value="1"/>
</dbReference>
<evidence type="ECO:0000256" key="1">
    <source>
        <dbReference type="ARBA" id="ARBA00008000"/>
    </source>
</evidence>
<gene>
    <name evidence="5" type="ORF">JE024_02870</name>
</gene>
<dbReference type="PANTHER" id="PTHR46568">
    <property type="entry name" value="ALKYLDIHYDROXYACETONEPHOSPHATE SYNTHASE, PEROXISOMAL"/>
    <property type="match status" value="1"/>
</dbReference>
<sequence>MVQIGGGRIVRGGTRSWWGWGNVEDAVTGAERDALTRRVAQLLPGADLTVHRPPPVEAFGVGASRVRAPRALAPLVSDGVRDRLAHSHGQAFRDVVGALLGRLPHVPDLVVRPTSEAEVVQVLDWCAGARVAVVPFGGGSSVVGGVEPRVGGDWRGTVSLDLTAMNRVLDVDRTSRAALVQAGVLGPGLEGQLRPHGLTLRFFPQSFEFSTLGGWLATRAGGHFATGPTHVDDLTESLRVVTPSGAVESRRLPASGAGPSPDRLFLGSEGALGVITQAWVRLQDRPRHRAGASVGFARYEDGVEAVRALAQSGLNPANCRLLDPMEALLNAGSPTSVLVLGFESADHPVTAWAERALEICRDHGGTPAEPLRVADDAGERPGGGTAADTWRSSFLRMPYQRDALAAQGMIVETFETACTWDRFDAVRAAVDDAARDAMRRAGVTGVVTCRFTHLYPDGPAPYFGVYAAGTWGRTVEQWDEIKAAVSDALIGAGATVTHHHAVGRDHRPWYDRQRPELFAAALRAVKGTLDPAGILNPGVLVDAPPDAAGPEPAGEYR</sequence>
<dbReference type="Proteomes" id="UP000664109">
    <property type="component" value="Unassembled WGS sequence"/>
</dbReference>
<dbReference type="Gene3D" id="3.30.70.3450">
    <property type="match status" value="1"/>
</dbReference>
<keyword evidence="6" id="KW-1185">Reference proteome</keyword>
<dbReference type="RefSeq" id="WP_205372044.1">
    <property type="nucleotide sequence ID" value="NZ_JAFEJA010000001.1"/>
</dbReference>
<comment type="caution">
    <text evidence="5">The sequence shown here is derived from an EMBL/GenBank/DDBJ whole genome shotgun (WGS) entry which is preliminary data.</text>
</comment>
<name>A0ABS2UJG7_9ACTN</name>
<dbReference type="Pfam" id="PF01565">
    <property type="entry name" value="FAD_binding_4"/>
    <property type="match status" value="1"/>
</dbReference>
<accession>A0ABS2UJG7</accession>
<dbReference type="Pfam" id="PF02913">
    <property type="entry name" value="FAD-oxidase_C"/>
    <property type="match status" value="1"/>
</dbReference>
<evidence type="ECO:0000259" key="4">
    <source>
        <dbReference type="PROSITE" id="PS51387"/>
    </source>
</evidence>
<dbReference type="EMBL" id="JAFEJA010000001">
    <property type="protein sequence ID" value="MBM9617694.1"/>
    <property type="molecule type" value="Genomic_DNA"/>
</dbReference>
<dbReference type="InterPro" id="IPR016166">
    <property type="entry name" value="FAD-bd_PCMH"/>
</dbReference>
<comment type="similarity">
    <text evidence="1">Belongs to the FAD-binding oxidoreductase/transferase type 4 family.</text>
</comment>
<organism evidence="5 6">
    <name type="scientific">Streptomyces zhihengii</name>
    <dbReference type="NCBI Taxonomy" id="1818004"/>
    <lineage>
        <taxon>Bacteria</taxon>
        <taxon>Bacillati</taxon>
        <taxon>Actinomycetota</taxon>
        <taxon>Actinomycetes</taxon>
        <taxon>Kitasatosporales</taxon>
        <taxon>Streptomycetaceae</taxon>
        <taxon>Streptomyces</taxon>
    </lineage>
</organism>
<keyword evidence="3" id="KW-0274">FAD</keyword>
<dbReference type="SUPFAM" id="SSF55103">
    <property type="entry name" value="FAD-linked oxidases, C-terminal domain"/>
    <property type="match status" value="1"/>
</dbReference>
<dbReference type="InterPro" id="IPR016164">
    <property type="entry name" value="FAD-linked_Oxase-like_C"/>
</dbReference>
<dbReference type="SUPFAM" id="SSF56176">
    <property type="entry name" value="FAD-binding/transporter-associated domain-like"/>
    <property type="match status" value="1"/>
</dbReference>
<dbReference type="InterPro" id="IPR036318">
    <property type="entry name" value="FAD-bd_PCMH-like_sf"/>
</dbReference>
<evidence type="ECO:0000256" key="3">
    <source>
        <dbReference type="ARBA" id="ARBA00022827"/>
    </source>
</evidence>
<evidence type="ECO:0000313" key="6">
    <source>
        <dbReference type="Proteomes" id="UP000664109"/>
    </source>
</evidence>